<dbReference type="EMBL" id="JARBJD010000131">
    <property type="protein sequence ID" value="KAK2950716.1"/>
    <property type="molecule type" value="Genomic_DNA"/>
</dbReference>
<reference evidence="1 2" key="1">
    <citation type="journal article" date="2022" name="bioRxiv">
        <title>Genomics of Preaxostyla Flagellates Illuminates Evolutionary Transitions and the Path Towards Mitochondrial Loss.</title>
        <authorList>
            <person name="Novak L.V.F."/>
            <person name="Treitli S.C."/>
            <person name="Pyrih J."/>
            <person name="Halakuc P."/>
            <person name="Pipaliya S.V."/>
            <person name="Vacek V."/>
            <person name="Brzon O."/>
            <person name="Soukal P."/>
            <person name="Eme L."/>
            <person name="Dacks J.B."/>
            <person name="Karnkowska A."/>
            <person name="Elias M."/>
            <person name="Hampl V."/>
        </authorList>
    </citation>
    <scope>NUCLEOTIDE SEQUENCE [LARGE SCALE GENOMIC DNA]</scope>
    <source>
        <strain evidence="1">NAU3</strain>
        <tissue evidence="1">Gut</tissue>
    </source>
</reference>
<evidence type="ECO:0000313" key="1">
    <source>
        <dbReference type="EMBL" id="KAK2950716.1"/>
    </source>
</evidence>
<proteinExistence type="predicted"/>
<keyword evidence="2" id="KW-1185">Reference proteome</keyword>
<evidence type="ECO:0000313" key="2">
    <source>
        <dbReference type="Proteomes" id="UP001281761"/>
    </source>
</evidence>
<gene>
    <name evidence="1" type="ORF">BLNAU_14387</name>
</gene>
<name>A0ABQ9XFJ4_9EUKA</name>
<dbReference type="Proteomes" id="UP001281761">
    <property type="component" value="Unassembled WGS sequence"/>
</dbReference>
<organism evidence="1 2">
    <name type="scientific">Blattamonas nauphoetae</name>
    <dbReference type="NCBI Taxonomy" id="2049346"/>
    <lineage>
        <taxon>Eukaryota</taxon>
        <taxon>Metamonada</taxon>
        <taxon>Preaxostyla</taxon>
        <taxon>Oxymonadida</taxon>
        <taxon>Blattamonas</taxon>
    </lineage>
</organism>
<comment type="caution">
    <text evidence="1">The sequence shown here is derived from an EMBL/GenBank/DDBJ whole genome shotgun (WGS) entry which is preliminary data.</text>
</comment>
<accession>A0ABQ9XFJ4</accession>
<protein>
    <submittedName>
        <fullName evidence="1">Uncharacterized protein</fullName>
    </submittedName>
</protein>
<sequence length="184" mass="21451">MINITCSLWLATPECLADLGTRDIDEQPTVHEMVLQHILIPSENYMCHLCVNRYSIIDGEQSSGFMLLLAYLLRISPFYQPTMKSVLQMPVFLAIPSCLTFFDNHSSISWFVRNMINAQREWNDKRGDQRQMWKTVHRMLRLEGVGDVIEEKLQNDQNGSDGRDLVDELIRWNSMLDMNLPEQE</sequence>